<dbReference type="GO" id="GO:0016810">
    <property type="term" value="F:hydrolase activity, acting on carbon-nitrogen (but not peptide) bonds"/>
    <property type="evidence" value="ECO:0007669"/>
    <property type="project" value="InterPro"/>
</dbReference>
<dbReference type="InterPro" id="IPR006680">
    <property type="entry name" value="Amidohydro-rel"/>
</dbReference>
<dbReference type="PANTHER" id="PTHR43135">
    <property type="entry name" value="ALPHA-D-RIBOSE 1-METHYLPHOSPHONATE 5-TRIPHOSPHATE DIPHOSPHATASE"/>
    <property type="match status" value="1"/>
</dbReference>
<feature type="domain" description="Amidohydrolase-related" evidence="1">
    <location>
        <begin position="319"/>
        <end position="383"/>
    </location>
</feature>
<dbReference type="InterPro" id="IPR051781">
    <property type="entry name" value="Metallo-dep_Hydrolase"/>
</dbReference>
<dbReference type="InterPro" id="IPR032466">
    <property type="entry name" value="Metal_Hydrolase"/>
</dbReference>
<accession>A0A7C5M075</accession>
<sequence>MFIQNAHIIDGIGGELTGSIFIENGKISNVGTFKIEVPDGTHVIDAKGAYVTPGIIDVHTHMGVYAVPSVKAHWDGNDATSPNTAQVRAEHGIWPQDPAFAEALAGGVTTAHVLPGSANLFGGVGVTVRTLPARTVQSMKFPEAPSTLKMACGENPKNVYRNKGGPASRMGNFAGYRENWIEAQGYKKKLDAGEIEEGDRDLQLETLAGVLSGDIRVQMHCYRADEMVQVLDMAKEFGYKVSAFHHAVEAYKIADYLKENDVCAAMWSDWWGFKMESYDGIRENVPFVHARGACAIVHSDDNTNIQRLNQEAAKAWAHGNRVGLKISKAEAFKWITSNPAKAIGIDDQTGSLETGKRADFIIWSGDPFSSYGKPDQVYVDGALVIDRASGLKPVSDFKLGQPGTGE</sequence>
<comment type="caution">
    <text evidence="2">The sequence shown here is derived from an EMBL/GenBank/DDBJ whole genome shotgun (WGS) entry which is preliminary data.</text>
</comment>
<dbReference type="CDD" id="cd01309">
    <property type="entry name" value="Met_dep_hydrolase_C"/>
    <property type="match status" value="1"/>
</dbReference>
<protein>
    <submittedName>
        <fullName evidence="2">Amidohydrolase</fullName>
    </submittedName>
</protein>
<dbReference type="Proteomes" id="UP000885830">
    <property type="component" value="Unassembled WGS sequence"/>
</dbReference>
<dbReference type="SUPFAM" id="SSF51556">
    <property type="entry name" value="Metallo-dependent hydrolases"/>
    <property type="match status" value="1"/>
</dbReference>
<dbReference type="Gene3D" id="3.20.20.140">
    <property type="entry name" value="Metal-dependent hydrolases"/>
    <property type="match status" value="1"/>
</dbReference>
<dbReference type="EMBL" id="DRMJ01000300">
    <property type="protein sequence ID" value="HHL43132.1"/>
    <property type="molecule type" value="Genomic_DNA"/>
</dbReference>
<gene>
    <name evidence="2" type="ORF">ENJ42_05910</name>
</gene>
<dbReference type="Pfam" id="PF01979">
    <property type="entry name" value="Amidohydro_1"/>
    <property type="match status" value="1"/>
</dbReference>
<dbReference type="PANTHER" id="PTHR43135:SF3">
    <property type="entry name" value="ALPHA-D-RIBOSE 1-METHYLPHOSPHONATE 5-TRIPHOSPHATE DIPHOSPHATASE"/>
    <property type="match status" value="1"/>
</dbReference>
<dbReference type="SUPFAM" id="SSF51338">
    <property type="entry name" value="Composite domain of metallo-dependent hydrolases"/>
    <property type="match status" value="1"/>
</dbReference>
<evidence type="ECO:0000259" key="1">
    <source>
        <dbReference type="Pfam" id="PF01979"/>
    </source>
</evidence>
<reference evidence="2" key="1">
    <citation type="journal article" date="2020" name="mSystems">
        <title>Genome- and Community-Level Interaction Insights into Carbon Utilization and Element Cycling Functions of Hydrothermarchaeota in Hydrothermal Sediment.</title>
        <authorList>
            <person name="Zhou Z."/>
            <person name="Liu Y."/>
            <person name="Xu W."/>
            <person name="Pan J."/>
            <person name="Luo Z.H."/>
            <person name="Li M."/>
        </authorList>
    </citation>
    <scope>NUCLEOTIDE SEQUENCE [LARGE SCALE GENOMIC DNA]</scope>
    <source>
        <strain evidence="2">HyVt-485</strain>
    </source>
</reference>
<proteinExistence type="predicted"/>
<dbReference type="InterPro" id="IPR011059">
    <property type="entry name" value="Metal-dep_hydrolase_composite"/>
</dbReference>
<evidence type="ECO:0000313" key="2">
    <source>
        <dbReference type="EMBL" id="HHL43132.1"/>
    </source>
</evidence>
<dbReference type="AlphaFoldDB" id="A0A7C5M075"/>
<organism evidence="2">
    <name type="scientific">Hellea balneolensis</name>
    <dbReference type="NCBI Taxonomy" id="287478"/>
    <lineage>
        <taxon>Bacteria</taxon>
        <taxon>Pseudomonadati</taxon>
        <taxon>Pseudomonadota</taxon>
        <taxon>Alphaproteobacteria</taxon>
        <taxon>Maricaulales</taxon>
        <taxon>Robiginitomaculaceae</taxon>
        <taxon>Hellea</taxon>
    </lineage>
</organism>
<name>A0A7C5M075_9PROT</name>